<proteinExistence type="predicted"/>
<organism evidence="3 4">
    <name type="scientific">Segatella bryantii</name>
    <name type="common">Prevotella bryantii</name>
    <dbReference type="NCBI Taxonomy" id="77095"/>
    <lineage>
        <taxon>Bacteria</taxon>
        <taxon>Pseudomonadati</taxon>
        <taxon>Bacteroidota</taxon>
        <taxon>Bacteroidia</taxon>
        <taxon>Bacteroidales</taxon>
        <taxon>Prevotellaceae</taxon>
        <taxon>Segatella</taxon>
    </lineage>
</organism>
<protein>
    <recommendedName>
        <fullName evidence="5">DUF308 domain-containing protein</fullName>
    </recommendedName>
</protein>
<keyword evidence="2" id="KW-0472">Membrane</keyword>
<keyword evidence="2" id="KW-1133">Transmembrane helix</keyword>
<feature type="compositionally biased region" description="Basic and acidic residues" evidence="1">
    <location>
        <begin position="204"/>
        <end position="226"/>
    </location>
</feature>
<feature type="compositionally biased region" description="Polar residues" evidence="1">
    <location>
        <begin position="194"/>
        <end position="203"/>
    </location>
</feature>
<sequence>MKALQSSYFRSICAIIVGILLIQYRQEMMHWLMIAIGIIFLISGLISVVSYYSAIKHQDEDIQVFDSNGNLIINRKPTFPIVGIGSLILGGILTVMPSTFIIGLMYILASILILGAINMFANLASANKFAQIGLFWWIIPSIILLIGIFIMVNPLESAETPLVIIGWSMLLYGVIECINAIKIHQIKRTFANQHATPTTTSSAEDTHKNSNREQKTNEELLEKDFE</sequence>
<dbReference type="EMBL" id="NPJF01000023">
    <property type="protein sequence ID" value="OYP56319.1"/>
    <property type="molecule type" value="Genomic_DNA"/>
</dbReference>
<name>A0ABX4EJ95_SEGBR</name>
<gene>
    <name evidence="3" type="ORF">CIK91_03080</name>
</gene>
<keyword evidence="4" id="KW-1185">Reference proteome</keyword>
<feature type="region of interest" description="Disordered" evidence="1">
    <location>
        <begin position="194"/>
        <end position="226"/>
    </location>
</feature>
<accession>A0ABX4EJ95</accession>
<evidence type="ECO:0000313" key="3">
    <source>
        <dbReference type="EMBL" id="OYP56319.1"/>
    </source>
</evidence>
<feature type="transmembrane region" description="Helical" evidence="2">
    <location>
        <begin position="133"/>
        <end position="152"/>
    </location>
</feature>
<feature type="transmembrane region" description="Helical" evidence="2">
    <location>
        <begin position="7"/>
        <end position="24"/>
    </location>
</feature>
<feature type="transmembrane region" description="Helical" evidence="2">
    <location>
        <begin position="164"/>
        <end position="181"/>
    </location>
</feature>
<dbReference type="Proteomes" id="UP000216189">
    <property type="component" value="Unassembled WGS sequence"/>
</dbReference>
<dbReference type="InterPro" id="IPR005325">
    <property type="entry name" value="DUF308_memb"/>
</dbReference>
<reference evidence="3 4" key="1">
    <citation type="submission" date="2017-08" db="EMBL/GenBank/DDBJ databases">
        <title>Comparative genomics of non-oral Prevotella species.</title>
        <authorList>
            <person name="Accetto T."/>
            <person name="Nograsek B."/>
            <person name="Avgustin G."/>
        </authorList>
    </citation>
    <scope>NUCLEOTIDE SEQUENCE [LARGE SCALE GENOMIC DNA]</scope>
    <source>
        <strain evidence="3 4">TC1-1</strain>
    </source>
</reference>
<dbReference type="Pfam" id="PF03729">
    <property type="entry name" value="DUF308"/>
    <property type="match status" value="2"/>
</dbReference>
<dbReference type="RefSeq" id="WP_094448122.1">
    <property type="nucleotide sequence ID" value="NZ_CP091801.1"/>
</dbReference>
<comment type="caution">
    <text evidence="3">The sequence shown here is derived from an EMBL/GenBank/DDBJ whole genome shotgun (WGS) entry which is preliminary data.</text>
</comment>
<keyword evidence="2" id="KW-0812">Transmembrane</keyword>
<feature type="transmembrane region" description="Helical" evidence="2">
    <location>
        <begin position="78"/>
        <end position="95"/>
    </location>
</feature>
<evidence type="ECO:0000256" key="2">
    <source>
        <dbReference type="SAM" id="Phobius"/>
    </source>
</evidence>
<evidence type="ECO:0000313" key="4">
    <source>
        <dbReference type="Proteomes" id="UP000216189"/>
    </source>
</evidence>
<feature type="transmembrane region" description="Helical" evidence="2">
    <location>
        <begin position="30"/>
        <end position="52"/>
    </location>
</feature>
<evidence type="ECO:0000256" key="1">
    <source>
        <dbReference type="SAM" id="MobiDB-lite"/>
    </source>
</evidence>
<evidence type="ECO:0008006" key="5">
    <source>
        <dbReference type="Google" id="ProtNLM"/>
    </source>
</evidence>
<feature type="transmembrane region" description="Helical" evidence="2">
    <location>
        <begin position="101"/>
        <end position="121"/>
    </location>
</feature>